<keyword evidence="3" id="KW-1185">Reference proteome</keyword>
<feature type="domain" description="F-box associated beta-propeller type 3" evidence="1">
    <location>
        <begin position="56"/>
        <end position="226"/>
    </location>
</feature>
<evidence type="ECO:0000313" key="2">
    <source>
        <dbReference type="EMBL" id="KAA8515449.1"/>
    </source>
</evidence>
<dbReference type="OrthoDB" id="1245528at2759"/>
<gene>
    <name evidence="2" type="ORF">F0562_018940</name>
</gene>
<dbReference type="Proteomes" id="UP000325577">
    <property type="component" value="Linkage Group LG9"/>
</dbReference>
<reference evidence="2 3" key="1">
    <citation type="submission" date="2019-09" db="EMBL/GenBank/DDBJ databases">
        <title>A chromosome-level genome assembly of the Chinese tupelo Nyssa sinensis.</title>
        <authorList>
            <person name="Yang X."/>
            <person name="Kang M."/>
            <person name="Yang Y."/>
            <person name="Xiong H."/>
            <person name="Wang M."/>
            <person name="Zhang Z."/>
            <person name="Wang Z."/>
            <person name="Wu H."/>
            <person name="Ma T."/>
            <person name="Liu J."/>
            <person name="Xi Z."/>
        </authorList>
    </citation>
    <scope>NUCLEOTIDE SEQUENCE [LARGE SCALE GENOMIC DNA]</scope>
    <source>
        <strain evidence="2">J267</strain>
        <tissue evidence="2">Leaf</tissue>
    </source>
</reference>
<dbReference type="InterPro" id="IPR013187">
    <property type="entry name" value="F-box-assoc_dom_typ3"/>
</dbReference>
<evidence type="ECO:0000259" key="1">
    <source>
        <dbReference type="Pfam" id="PF08268"/>
    </source>
</evidence>
<evidence type="ECO:0000313" key="3">
    <source>
        <dbReference type="Proteomes" id="UP000325577"/>
    </source>
</evidence>
<dbReference type="Pfam" id="PF08268">
    <property type="entry name" value="FBA_3"/>
    <property type="match status" value="1"/>
</dbReference>
<proteinExistence type="predicted"/>
<protein>
    <recommendedName>
        <fullName evidence="1">F-box associated beta-propeller type 3 domain-containing protein</fullName>
    </recommendedName>
</protein>
<name>A0A5J4ZC38_9ASTE</name>
<sequence>MKVSRRFSFNISLIVRRHESLQSFEAQRFWPWCVLWCQICQQQEAKSKKNSKKGVNGNGGCEVLTIGSDDLSWRPLNIPNLHDLKKRENPRVLLHREVFYCFRFVEAGSGDSEVVCLNLENENSTSVKVPHYFFSNWKKVWPVIWNGKVSLVGIAGEELTVWVLEDYKKQKWAERKIVIALTFMKENPSMKESLVPCGYAGSHRVTFYVNYLKLLVYYIDTKEVRYSETAPEGKRILCFNKSNLVTLKGMQPQMKQITNELAKSD</sequence>
<accession>A0A5J4ZC38</accession>
<dbReference type="AlphaFoldDB" id="A0A5J4ZC38"/>
<organism evidence="2 3">
    <name type="scientific">Nyssa sinensis</name>
    <dbReference type="NCBI Taxonomy" id="561372"/>
    <lineage>
        <taxon>Eukaryota</taxon>
        <taxon>Viridiplantae</taxon>
        <taxon>Streptophyta</taxon>
        <taxon>Embryophyta</taxon>
        <taxon>Tracheophyta</taxon>
        <taxon>Spermatophyta</taxon>
        <taxon>Magnoliopsida</taxon>
        <taxon>eudicotyledons</taxon>
        <taxon>Gunneridae</taxon>
        <taxon>Pentapetalae</taxon>
        <taxon>asterids</taxon>
        <taxon>Cornales</taxon>
        <taxon>Nyssaceae</taxon>
        <taxon>Nyssa</taxon>
    </lineage>
</organism>
<dbReference type="EMBL" id="CM018052">
    <property type="protein sequence ID" value="KAA8515449.1"/>
    <property type="molecule type" value="Genomic_DNA"/>
</dbReference>